<feature type="transmembrane region" description="Helical" evidence="1">
    <location>
        <begin position="54"/>
        <end position="71"/>
    </location>
</feature>
<organism evidence="2 3">
    <name type="scientific">Herminiimonas arsenicoxydans</name>
    <dbReference type="NCBI Taxonomy" id="204773"/>
    <lineage>
        <taxon>Bacteria</taxon>
        <taxon>Pseudomonadati</taxon>
        <taxon>Pseudomonadota</taxon>
        <taxon>Betaproteobacteria</taxon>
        <taxon>Burkholderiales</taxon>
        <taxon>Oxalobacteraceae</taxon>
        <taxon>Herminiimonas</taxon>
    </lineage>
</organism>
<dbReference type="eggNOG" id="COG4323">
    <property type="taxonomic scope" value="Bacteria"/>
</dbReference>
<protein>
    <recommendedName>
        <fullName evidence="4">DUF962 domain-containing protein</fullName>
    </recommendedName>
</protein>
<keyword evidence="1" id="KW-1133">Transmembrane helix</keyword>
<dbReference type="OrthoDB" id="7356072at2"/>
<dbReference type="Proteomes" id="UP000006697">
    <property type="component" value="Chromosome"/>
</dbReference>
<evidence type="ECO:0000256" key="1">
    <source>
        <dbReference type="SAM" id="Phobius"/>
    </source>
</evidence>
<dbReference type="PANTHER" id="PTHR34205:SF2">
    <property type="entry name" value="DUF962 DOMAIN-CONTAINING PROTEIN"/>
    <property type="match status" value="1"/>
</dbReference>
<name>A4G4E7_HERAR</name>
<reference evidence="2 3" key="1">
    <citation type="journal article" date="2007" name="PLoS Genet.">
        <title>A tale of two oxidation states: bacterial colonization of arsenic-rich environments.</title>
        <authorList>
            <person name="Muller D."/>
            <person name="Medigue C."/>
            <person name="Koechler S."/>
            <person name="Barbe V."/>
            <person name="Barakat M."/>
            <person name="Talla E."/>
            <person name="Bonnefoy V."/>
            <person name="Krin E."/>
            <person name="Arsene-Ploetze F."/>
            <person name="Carapito C."/>
            <person name="Chandler M."/>
            <person name="Cournoyer B."/>
            <person name="Cruveiller S."/>
            <person name="Dossat C."/>
            <person name="Duval S."/>
            <person name="Heymann M."/>
            <person name="Leize E."/>
            <person name="Lieutaud A."/>
            <person name="Lievremont D."/>
            <person name="Makita Y."/>
            <person name="Mangenot S."/>
            <person name="Nitschke W."/>
            <person name="Ortet P."/>
            <person name="Perdrial N."/>
            <person name="Schoepp B."/>
            <person name="Siguier N."/>
            <person name="Simeonova D.D."/>
            <person name="Rouy Z."/>
            <person name="Segurens B."/>
            <person name="Turlin E."/>
            <person name="Vallenet D."/>
            <person name="Van Dorsselaer A."/>
            <person name="Weiss S."/>
            <person name="Weissenbach J."/>
            <person name="Lett M.C."/>
            <person name="Danchin A."/>
            <person name="Bertin P.N."/>
        </authorList>
    </citation>
    <scope>NUCLEOTIDE SEQUENCE [LARGE SCALE GENOMIC DNA]</scope>
    <source>
        <strain evidence="3">ULPAs1</strain>
    </source>
</reference>
<accession>A4G4E7</accession>
<evidence type="ECO:0000313" key="3">
    <source>
        <dbReference type="Proteomes" id="UP000006697"/>
    </source>
</evidence>
<dbReference type="InterPro" id="IPR009305">
    <property type="entry name" value="Mpo1-like"/>
</dbReference>
<keyword evidence="1" id="KW-0812">Transmembrane</keyword>
<proteinExistence type="predicted"/>
<dbReference type="EMBL" id="CU207211">
    <property type="protein sequence ID" value="CAL61384.1"/>
    <property type="molecule type" value="Genomic_DNA"/>
</dbReference>
<dbReference type="HOGENOM" id="CLU_140388_0_0_4"/>
<sequence length="104" mass="11946">MSVIAHKGQQSFAEFYTHYLSDHGNRHARQLHFFGSTLSILCLAILALTGNAWWLLAAVLAFYGCAWIGHVKFEKNLPLFKQPVYSFMAAWLMYWQMLSGQISF</sequence>
<dbReference type="AlphaFoldDB" id="A4G4E7"/>
<feature type="transmembrane region" description="Helical" evidence="1">
    <location>
        <begin position="31"/>
        <end position="48"/>
    </location>
</feature>
<dbReference type="KEGG" id="har:HEAR1207"/>
<keyword evidence="1" id="KW-0472">Membrane</keyword>
<dbReference type="PANTHER" id="PTHR34205">
    <property type="entry name" value="TRANSMEMBRANE PROTEIN"/>
    <property type="match status" value="1"/>
</dbReference>
<dbReference type="Pfam" id="PF06127">
    <property type="entry name" value="Mpo1-like"/>
    <property type="match status" value="1"/>
</dbReference>
<dbReference type="STRING" id="204773.HEAR1207"/>
<evidence type="ECO:0008006" key="4">
    <source>
        <dbReference type="Google" id="ProtNLM"/>
    </source>
</evidence>
<keyword evidence="3" id="KW-1185">Reference proteome</keyword>
<evidence type="ECO:0000313" key="2">
    <source>
        <dbReference type="EMBL" id="CAL61384.1"/>
    </source>
</evidence>
<gene>
    <name evidence="2" type="ordered locus">HEAR1207</name>
</gene>